<evidence type="ECO:0000256" key="1">
    <source>
        <dbReference type="ARBA" id="ARBA00004123"/>
    </source>
</evidence>
<dbReference type="Proteomes" id="UP000729402">
    <property type="component" value="Unassembled WGS sequence"/>
</dbReference>
<sequence length="234" mass="24705">MAAVQYAPASTATASPHAQASSPSSADAGGSGMTRKRYRGVRQRPWGKWAAEIRDPHKAARVWLGTFDTAEAAARAYDEAALRFRGCRAKLNFREDAPLFPPAATPPPPVATATPAPETTTSSQGMDGAEYTAYARFLLGAGEPPHFLEEMMDSPQPPAQAVTAAGATSSSSGPSFPLLYNFAVHERDNESRQRNLHPPESGSAGDGGTGYPPATWPDPGWRAPPPPPPWDPSG</sequence>
<dbReference type="FunFam" id="3.30.730.10:FF:000001">
    <property type="entry name" value="Ethylene-responsive transcription factor 2"/>
    <property type="match status" value="1"/>
</dbReference>
<feature type="compositionally biased region" description="Low complexity" evidence="6">
    <location>
        <begin position="159"/>
        <end position="177"/>
    </location>
</feature>
<feature type="compositionally biased region" description="Low complexity" evidence="6">
    <location>
        <begin position="111"/>
        <end position="121"/>
    </location>
</feature>
<dbReference type="OrthoDB" id="691121at2759"/>
<dbReference type="PANTHER" id="PTHR31190:SF421">
    <property type="entry name" value="ETHYLENE-RESPONSIVE TRANSCRIPTION FACTOR ERF110"/>
    <property type="match status" value="1"/>
</dbReference>
<keyword evidence="2" id="KW-0805">Transcription regulation</keyword>
<keyword evidence="3" id="KW-0238">DNA-binding</keyword>
<protein>
    <recommendedName>
        <fullName evidence="7">AP2/ERF domain-containing protein</fullName>
    </recommendedName>
</protein>
<accession>A0A8J6BS37</accession>
<dbReference type="GO" id="GO:0005634">
    <property type="term" value="C:nucleus"/>
    <property type="evidence" value="ECO:0007669"/>
    <property type="project" value="UniProtKB-SubCell"/>
</dbReference>
<dbReference type="PANTHER" id="PTHR31190">
    <property type="entry name" value="DNA-BINDING DOMAIN"/>
    <property type="match status" value="1"/>
</dbReference>
<evidence type="ECO:0000256" key="6">
    <source>
        <dbReference type="SAM" id="MobiDB-lite"/>
    </source>
</evidence>
<dbReference type="InterPro" id="IPR001471">
    <property type="entry name" value="AP2/ERF_dom"/>
</dbReference>
<evidence type="ECO:0000256" key="4">
    <source>
        <dbReference type="ARBA" id="ARBA00023163"/>
    </source>
</evidence>
<gene>
    <name evidence="8" type="ORF">GUJ93_ZPchr0011g28120</name>
</gene>
<evidence type="ECO:0000256" key="3">
    <source>
        <dbReference type="ARBA" id="ARBA00023125"/>
    </source>
</evidence>
<comment type="subcellular location">
    <subcellularLocation>
        <location evidence="1">Nucleus</location>
    </subcellularLocation>
</comment>
<feature type="compositionally biased region" description="Pro residues" evidence="6">
    <location>
        <begin position="222"/>
        <end position="234"/>
    </location>
</feature>
<evidence type="ECO:0000313" key="9">
    <source>
        <dbReference type="Proteomes" id="UP000729402"/>
    </source>
</evidence>
<feature type="compositionally biased region" description="Basic and acidic residues" evidence="6">
    <location>
        <begin position="184"/>
        <end position="193"/>
    </location>
</feature>
<feature type="region of interest" description="Disordered" evidence="6">
    <location>
        <begin position="146"/>
        <end position="234"/>
    </location>
</feature>
<dbReference type="GO" id="GO:0003677">
    <property type="term" value="F:DNA binding"/>
    <property type="evidence" value="ECO:0007669"/>
    <property type="project" value="UniProtKB-KW"/>
</dbReference>
<feature type="region of interest" description="Disordered" evidence="6">
    <location>
        <begin position="99"/>
        <end position="125"/>
    </location>
</feature>
<reference evidence="8" key="2">
    <citation type="submission" date="2021-02" db="EMBL/GenBank/DDBJ databases">
        <authorList>
            <person name="Kimball J.A."/>
            <person name="Haas M.W."/>
            <person name="Macchietto M."/>
            <person name="Kono T."/>
            <person name="Duquette J."/>
            <person name="Shao M."/>
        </authorList>
    </citation>
    <scope>NUCLEOTIDE SEQUENCE</scope>
    <source>
        <tissue evidence="8">Fresh leaf tissue</tissue>
    </source>
</reference>
<evidence type="ECO:0000259" key="7">
    <source>
        <dbReference type="PROSITE" id="PS51032"/>
    </source>
</evidence>
<comment type="caution">
    <text evidence="8">The sequence shown here is derived from an EMBL/GenBank/DDBJ whole genome shotgun (WGS) entry which is preliminary data.</text>
</comment>
<organism evidence="8 9">
    <name type="scientific">Zizania palustris</name>
    <name type="common">Northern wild rice</name>
    <dbReference type="NCBI Taxonomy" id="103762"/>
    <lineage>
        <taxon>Eukaryota</taxon>
        <taxon>Viridiplantae</taxon>
        <taxon>Streptophyta</taxon>
        <taxon>Embryophyta</taxon>
        <taxon>Tracheophyta</taxon>
        <taxon>Spermatophyta</taxon>
        <taxon>Magnoliopsida</taxon>
        <taxon>Liliopsida</taxon>
        <taxon>Poales</taxon>
        <taxon>Poaceae</taxon>
        <taxon>BOP clade</taxon>
        <taxon>Oryzoideae</taxon>
        <taxon>Oryzeae</taxon>
        <taxon>Zizaniinae</taxon>
        <taxon>Zizania</taxon>
    </lineage>
</organism>
<reference evidence="8" key="1">
    <citation type="journal article" date="2021" name="bioRxiv">
        <title>Whole Genome Assembly and Annotation of Northern Wild Rice, Zizania palustris L., Supports a Whole Genome Duplication in the Zizania Genus.</title>
        <authorList>
            <person name="Haas M."/>
            <person name="Kono T."/>
            <person name="Macchietto M."/>
            <person name="Millas R."/>
            <person name="McGilp L."/>
            <person name="Shao M."/>
            <person name="Duquette J."/>
            <person name="Hirsch C.N."/>
            <person name="Kimball J."/>
        </authorList>
    </citation>
    <scope>NUCLEOTIDE SEQUENCE</scope>
    <source>
        <tissue evidence="8">Fresh leaf tissue</tissue>
    </source>
</reference>
<name>A0A8J6BS37_ZIZPA</name>
<feature type="domain" description="AP2/ERF" evidence="7">
    <location>
        <begin position="37"/>
        <end position="94"/>
    </location>
</feature>
<dbReference type="Pfam" id="PF00847">
    <property type="entry name" value="AP2"/>
    <property type="match status" value="1"/>
</dbReference>
<feature type="compositionally biased region" description="Low complexity" evidence="6">
    <location>
        <begin position="7"/>
        <end position="28"/>
    </location>
</feature>
<dbReference type="CDD" id="cd00018">
    <property type="entry name" value="AP2"/>
    <property type="match status" value="1"/>
</dbReference>
<keyword evidence="5" id="KW-0539">Nucleus</keyword>
<feature type="compositionally biased region" description="Pro residues" evidence="6">
    <location>
        <begin position="99"/>
        <end position="110"/>
    </location>
</feature>
<evidence type="ECO:0000313" key="8">
    <source>
        <dbReference type="EMBL" id="KAG8088918.1"/>
    </source>
</evidence>
<keyword evidence="4" id="KW-0804">Transcription</keyword>
<evidence type="ECO:0000256" key="5">
    <source>
        <dbReference type="ARBA" id="ARBA00023242"/>
    </source>
</evidence>
<dbReference type="SMART" id="SM00380">
    <property type="entry name" value="AP2"/>
    <property type="match status" value="1"/>
</dbReference>
<dbReference type="PROSITE" id="PS51032">
    <property type="entry name" value="AP2_ERF"/>
    <property type="match status" value="1"/>
</dbReference>
<dbReference type="AlphaFoldDB" id="A0A8J6BS37"/>
<proteinExistence type="predicted"/>
<dbReference type="GO" id="GO:0009873">
    <property type="term" value="P:ethylene-activated signaling pathway"/>
    <property type="evidence" value="ECO:0007669"/>
    <property type="project" value="InterPro"/>
</dbReference>
<keyword evidence="9" id="KW-1185">Reference proteome</keyword>
<dbReference type="InterPro" id="IPR044808">
    <property type="entry name" value="ERF_plant"/>
</dbReference>
<evidence type="ECO:0000256" key="2">
    <source>
        <dbReference type="ARBA" id="ARBA00023015"/>
    </source>
</evidence>
<feature type="region of interest" description="Disordered" evidence="6">
    <location>
        <begin position="1"/>
        <end position="41"/>
    </location>
</feature>
<dbReference type="EMBL" id="JAAALK010000081">
    <property type="protein sequence ID" value="KAG8088918.1"/>
    <property type="molecule type" value="Genomic_DNA"/>
</dbReference>
<dbReference type="GO" id="GO:0003700">
    <property type="term" value="F:DNA-binding transcription factor activity"/>
    <property type="evidence" value="ECO:0007669"/>
    <property type="project" value="InterPro"/>
</dbReference>